<protein>
    <submittedName>
        <fullName evidence="1">Uncharacterized protein</fullName>
    </submittedName>
</protein>
<sequence>MARGKFNNLETIMFREGLEKAFNDLIYQWDTHFPEDPGSEPAKEEFTKYWMSWFGLRGGEARQVVRDTS</sequence>
<evidence type="ECO:0000313" key="1">
    <source>
        <dbReference type="EMBL" id="KAK5627966.1"/>
    </source>
</evidence>
<accession>A0AAN7Z7U2</accession>
<name>A0AAN7Z7U2_9PEZI</name>
<reference evidence="1 2" key="1">
    <citation type="submission" date="2023-10" db="EMBL/GenBank/DDBJ databases">
        <title>Draft genome sequence of Xylaria bambusicola isolate GMP-LS, the root and basal stem rot pathogen of sugarcane in Indonesia.</title>
        <authorList>
            <person name="Selvaraj P."/>
            <person name="Muralishankar V."/>
            <person name="Muruganantham S."/>
            <person name="Sp S."/>
            <person name="Haryani S."/>
            <person name="Lau K.J.X."/>
            <person name="Naqvi N.I."/>
        </authorList>
    </citation>
    <scope>NUCLEOTIDE SEQUENCE [LARGE SCALE GENOMIC DNA]</scope>
    <source>
        <strain evidence="1">GMP-LS</strain>
    </source>
</reference>
<dbReference type="AlphaFoldDB" id="A0AAN7Z7U2"/>
<keyword evidence="2" id="KW-1185">Reference proteome</keyword>
<comment type="caution">
    <text evidence="1">The sequence shown here is derived from an EMBL/GenBank/DDBJ whole genome shotgun (WGS) entry which is preliminary data.</text>
</comment>
<evidence type="ECO:0000313" key="2">
    <source>
        <dbReference type="Proteomes" id="UP001305414"/>
    </source>
</evidence>
<gene>
    <name evidence="1" type="ORF">RRF57_003681</name>
</gene>
<dbReference type="EMBL" id="JAWHQM010000006">
    <property type="protein sequence ID" value="KAK5627966.1"/>
    <property type="molecule type" value="Genomic_DNA"/>
</dbReference>
<proteinExistence type="predicted"/>
<organism evidence="1 2">
    <name type="scientific">Xylaria bambusicola</name>
    <dbReference type="NCBI Taxonomy" id="326684"/>
    <lineage>
        <taxon>Eukaryota</taxon>
        <taxon>Fungi</taxon>
        <taxon>Dikarya</taxon>
        <taxon>Ascomycota</taxon>
        <taxon>Pezizomycotina</taxon>
        <taxon>Sordariomycetes</taxon>
        <taxon>Xylariomycetidae</taxon>
        <taxon>Xylariales</taxon>
        <taxon>Xylariaceae</taxon>
        <taxon>Xylaria</taxon>
    </lineage>
</organism>
<dbReference type="Proteomes" id="UP001305414">
    <property type="component" value="Unassembled WGS sequence"/>
</dbReference>